<protein>
    <submittedName>
        <fullName evidence="3">CoB--CoM heterodisulfide reductase iron-sulfur subunit B family protein</fullName>
    </submittedName>
</protein>
<evidence type="ECO:0000313" key="4">
    <source>
        <dbReference type="Proteomes" id="UP000682951"/>
    </source>
</evidence>
<dbReference type="Gene3D" id="1.20.1050.140">
    <property type="match status" value="1"/>
</dbReference>
<keyword evidence="1" id="KW-0560">Oxidoreductase</keyword>
<accession>A0ABS5HLM4</accession>
<dbReference type="Proteomes" id="UP000682951">
    <property type="component" value="Unassembled WGS sequence"/>
</dbReference>
<dbReference type="PANTHER" id="PTHR42947:SF1">
    <property type="entry name" value="COB--COM HETERODISULFIDE REDUCTASE SUBUNIT B 1"/>
    <property type="match status" value="1"/>
</dbReference>
<feature type="domain" description="Cysteine-rich" evidence="2">
    <location>
        <begin position="6"/>
        <end position="86"/>
    </location>
</feature>
<organism evidence="3 4">
    <name type="scientific">Campylobacter anatolicus</name>
    <dbReference type="NCBI Taxonomy" id="2829105"/>
    <lineage>
        <taxon>Bacteria</taxon>
        <taxon>Pseudomonadati</taxon>
        <taxon>Campylobacterota</taxon>
        <taxon>Epsilonproteobacteria</taxon>
        <taxon>Campylobacterales</taxon>
        <taxon>Campylobacteraceae</taxon>
        <taxon>Campylobacter</taxon>
    </lineage>
</organism>
<proteinExistence type="predicted"/>
<dbReference type="RefSeq" id="WP_212142446.1">
    <property type="nucleotide sequence ID" value="NZ_JAGSSW010000010.1"/>
</dbReference>
<keyword evidence="4" id="KW-1185">Reference proteome</keyword>
<feature type="domain" description="Cysteine-rich" evidence="2">
    <location>
        <begin position="145"/>
        <end position="236"/>
    </location>
</feature>
<dbReference type="EMBL" id="JAGSSW010000010">
    <property type="protein sequence ID" value="MBR8464617.1"/>
    <property type="molecule type" value="Genomic_DNA"/>
</dbReference>
<sequence length="286" mass="31204">MQTEFAFFPGCVLTQAAKESKMSIEAIAPILGWKLNEIPGWSCCGASQAQDVDPIATLVANARNIALAEKMKLPLLTTCSTCKLVLTRAKNTLDKGAKDRINKFLAEGGMKYEGNTEITSLLWALYENLDTLKAKVIKPLLGLKVALFYGCHSIRPEDEYNGKESSVNPKSFETVVAALGATIVPFEKRLDCCGFHASYPAVKSVQKMSSQIVNNASDNQAMCIVTPCPLCQMQLDIYQERYQDATDSKVRLPIIHLSQLVGLALGLDNEALGLDLNIIEATKLVS</sequence>
<reference evidence="3 4" key="1">
    <citation type="submission" date="2021-04" db="EMBL/GenBank/DDBJ databases">
        <title>Molecular and phenotypic characterization and identification of bacterial isolates recovered from the Anatolian ground squirrels (Spermophilus xanthoprymnus) and which have the potential to form a new species in the Campylobacter genus.</title>
        <authorList>
            <person name="Aydin F."/>
            <person name="Abay S."/>
            <person name="Kayman T."/>
            <person name="Karakaya E."/>
            <person name="Mustak H.K."/>
            <person name="Mustak I.B."/>
            <person name="Bilgin N."/>
            <person name="Duzler A."/>
            <person name="Sahin O."/>
            <person name="Guran O."/>
            <person name="Saticioglu I.B."/>
        </authorList>
    </citation>
    <scope>NUCLEOTIDE SEQUENCE [LARGE SCALE GENOMIC DNA]</scope>
    <source>
        <strain evidence="4">faydin-G24</strain>
    </source>
</reference>
<dbReference type="PANTHER" id="PTHR42947">
    <property type="entry name" value="COB--COM HETERODISULFIDE REDUCTASE SUBUNIT B 1"/>
    <property type="match status" value="1"/>
</dbReference>
<dbReference type="InterPro" id="IPR049951">
    <property type="entry name" value="SdhE"/>
</dbReference>
<dbReference type="NCBIfam" id="NF042965">
    <property type="entry name" value="MFR_anch_SdhE"/>
    <property type="match status" value="1"/>
</dbReference>
<dbReference type="InterPro" id="IPR004017">
    <property type="entry name" value="Cys_rich_dom"/>
</dbReference>
<name>A0ABS5HLM4_9BACT</name>
<dbReference type="Pfam" id="PF02754">
    <property type="entry name" value="CCG"/>
    <property type="match status" value="2"/>
</dbReference>
<comment type="caution">
    <text evidence="3">The sequence shown here is derived from an EMBL/GenBank/DDBJ whole genome shotgun (WGS) entry which is preliminary data.</text>
</comment>
<dbReference type="InterPro" id="IPR051278">
    <property type="entry name" value="HdrB/HdrD_reductase"/>
</dbReference>
<evidence type="ECO:0000313" key="3">
    <source>
        <dbReference type="EMBL" id="MBR8464617.1"/>
    </source>
</evidence>
<dbReference type="Gene3D" id="3.40.50.11810">
    <property type="match status" value="1"/>
</dbReference>
<evidence type="ECO:0000259" key="2">
    <source>
        <dbReference type="Pfam" id="PF02754"/>
    </source>
</evidence>
<evidence type="ECO:0000256" key="1">
    <source>
        <dbReference type="ARBA" id="ARBA00023002"/>
    </source>
</evidence>
<gene>
    <name evidence="3" type="ORF">KDD93_08605</name>
</gene>